<gene>
    <name evidence="1" type="ORF">BH720_027570</name>
</gene>
<name>A0ACD5GQH2_9CYAN</name>
<dbReference type="Proteomes" id="UP000095472">
    <property type="component" value="Chromosome"/>
</dbReference>
<protein>
    <submittedName>
        <fullName evidence="1">Uncharacterized protein</fullName>
    </submittedName>
</protein>
<reference evidence="1 2" key="1">
    <citation type="journal article" date="2016" name="Genome Announc.">
        <title>Draft Genome Sequence of the Thermotolerant Cyanobacterium Desertifilum sp. IPPAS B-1220.</title>
        <authorList>
            <person name="Mironov K.S."/>
            <person name="Sinetova M.A."/>
            <person name="Bolatkhan K."/>
            <person name="Zayadan B.K."/>
            <person name="Ustinova V.V."/>
            <person name="Kupriyanova E.V."/>
            <person name="Skrypnik A.N."/>
            <person name="Gogoleva N.E."/>
            <person name="Gogolev Y.V."/>
            <person name="Los D.A."/>
        </authorList>
    </citation>
    <scope>NUCLEOTIDE SEQUENCE [LARGE SCALE GENOMIC DNA]</scope>
    <source>
        <strain evidence="1 2">IPPAS B-1220</strain>
    </source>
</reference>
<proteinExistence type="predicted"/>
<organism evidence="1 2">
    <name type="scientific">Desertifilum tharense IPPAS B-1220</name>
    <dbReference type="NCBI Taxonomy" id="1781255"/>
    <lineage>
        <taxon>Bacteria</taxon>
        <taxon>Bacillati</taxon>
        <taxon>Cyanobacteriota</taxon>
        <taxon>Cyanophyceae</taxon>
        <taxon>Desertifilales</taxon>
        <taxon>Desertifilaceae</taxon>
        <taxon>Desertifilum</taxon>
    </lineage>
</organism>
<dbReference type="EMBL" id="CP182909">
    <property type="protein sequence ID" value="XPM63133.1"/>
    <property type="molecule type" value="Genomic_DNA"/>
</dbReference>
<evidence type="ECO:0000313" key="1">
    <source>
        <dbReference type="EMBL" id="XPM63133.1"/>
    </source>
</evidence>
<keyword evidence="2" id="KW-1185">Reference proteome</keyword>
<evidence type="ECO:0000313" key="2">
    <source>
        <dbReference type="Proteomes" id="UP000095472"/>
    </source>
</evidence>
<sequence>MANSDERKQRIMDHVKRTTKLSNEVSPAEKEQRKQQIMEHIKRTRN</sequence>
<accession>A0ACD5GQH2</accession>